<keyword evidence="2 8" id="KW-0812">Transmembrane</keyword>
<keyword evidence="3 8" id="KW-1133">Transmembrane helix</keyword>
<dbReference type="Gene3D" id="1.20.1070.10">
    <property type="entry name" value="Rhodopsin 7-helix transmembrane proteins"/>
    <property type="match status" value="1"/>
</dbReference>
<dbReference type="SUPFAM" id="SSF81321">
    <property type="entry name" value="Family A G protein-coupled receptor-like"/>
    <property type="match status" value="1"/>
</dbReference>
<dbReference type="InterPro" id="IPR000276">
    <property type="entry name" value="GPCR_Rhodpsn"/>
</dbReference>
<sequence>MTRVLADGYSIDASWYSLAYCKFSYYIQYIFMSLSSWYLILACMDRYASSSQHLRLRQFSSLKIAYHLIPTAIVVCCLIYVHMPIYFEIKLYQVSATQFVHACYGRSGVYKQFFNIFYVTIYCCLPPLCMIVFACLTYHNVKQIRRQVVPSSNNQQLRRMKQRDYQMIQMLLFQITLTILLTLPIAITVLYTTCFGSDVIQNFILKLATYLLYISFISNFYINTLSTKTYRYELYTLLNELNLYLFRSSIIARHFSVNHAPTTHGTATAHMRTITRAEQ</sequence>
<dbReference type="GO" id="GO:0005886">
    <property type="term" value="C:plasma membrane"/>
    <property type="evidence" value="ECO:0007669"/>
    <property type="project" value="TreeGrafter"/>
</dbReference>
<feature type="transmembrane region" description="Helical" evidence="8">
    <location>
        <begin position="168"/>
        <end position="191"/>
    </location>
</feature>
<proteinExistence type="predicted"/>
<organism evidence="10 12">
    <name type="scientific">Didymodactylos carnosus</name>
    <dbReference type="NCBI Taxonomy" id="1234261"/>
    <lineage>
        <taxon>Eukaryota</taxon>
        <taxon>Metazoa</taxon>
        <taxon>Spiralia</taxon>
        <taxon>Gnathifera</taxon>
        <taxon>Rotifera</taxon>
        <taxon>Eurotatoria</taxon>
        <taxon>Bdelloidea</taxon>
        <taxon>Philodinida</taxon>
        <taxon>Philodinidae</taxon>
        <taxon>Didymodactylos</taxon>
    </lineage>
</organism>
<feature type="transmembrane region" description="Helical" evidence="8">
    <location>
        <begin position="64"/>
        <end position="83"/>
    </location>
</feature>
<dbReference type="PANTHER" id="PTHR45695">
    <property type="entry name" value="LEUCOKININ RECEPTOR-RELATED"/>
    <property type="match status" value="1"/>
</dbReference>
<evidence type="ECO:0000256" key="6">
    <source>
        <dbReference type="ARBA" id="ARBA00023170"/>
    </source>
</evidence>
<keyword evidence="5 8" id="KW-0472">Membrane</keyword>
<dbReference type="EMBL" id="CAJOBC010003454">
    <property type="protein sequence ID" value="CAF3784573.1"/>
    <property type="molecule type" value="Genomic_DNA"/>
</dbReference>
<dbReference type="OrthoDB" id="9990906at2759"/>
<name>A0A814HTY7_9BILA</name>
<gene>
    <name evidence="10" type="ORF">GPM918_LOCUS14375</name>
    <name evidence="11" type="ORF">SRO942_LOCUS14375</name>
</gene>
<dbReference type="InterPro" id="IPR017452">
    <property type="entry name" value="GPCR_Rhodpsn_7TM"/>
</dbReference>
<dbReference type="Pfam" id="PF00001">
    <property type="entry name" value="7tm_1"/>
    <property type="match status" value="1"/>
</dbReference>
<evidence type="ECO:0000256" key="1">
    <source>
        <dbReference type="ARBA" id="ARBA00004141"/>
    </source>
</evidence>
<dbReference type="AlphaFoldDB" id="A0A814HTY7"/>
<dbReference type="Proteomes" id="UP000681722">
    <property type="component" value="Unassembled WGS sequence"/>
</dbReference>
<evidence type="ECO:0000313" key="10">
    <source>
        <dbReference type="EMBL" id="CAF1013176.1"/>
    </source>
</evidence>
<dbReference type="PROSITE" id="PS50262">
    <property type="entry name" value="G_PROTEIN_RECEP_F1_2"/>
    <property type="match status" value="1"/>
</dbReference>
<evidence type="ECO:0000256" key="4">
    <source>
        <dbReference type="ARBA" id="ARBA00023040"/>
    </source>
</evidence>
<keyword evidence="6" id="KW-0675">Receptor</keyword>
<evidence type="ECO:0000256" key="2">
    <source>
        <dbReference type="ARBA" id="ARBA00022692"/>
    </source>
</evidence>
<keyword evidence="12" id="KW-1185">Reference proteome</keyword>
<feature type="domain" description="G-protein coupled receptors family 1 profile" evidence="9">
    <location>
        <begin position="1"/>
        <end position="223"/>
    </location>
</feature>
<evidence type="ECO:0000256" key="8">
    <source>
        <dbReference type="SAM" id="Phobius"/>
    </source>
</evidence>
<evidence type="ECO:0000256" key="3">
    <source>
        <dbReference type="ARBA" id="ARBA00022989"/>
    </source>
</evidence>
<dbReference type="Proteomes" id="UP000663829">
    <property type="component" value="Unassembled WGS sequence"/>
</dbReference>
<evidence type="ECO:0000259" key="9">
    <source>
        <dbReference type="PROSITE" id="PS50262"/>
    </source>
</evidence>
<dbReference type="CDD" id="cd00637">
    <property type="entry name" value="7tm_classA_rhodopsin-like"/>
    <property type="match status" value="1"/>
</dbReference>
<reference evidence="10" key="1">
    <citation type="submission" date="2021-02" db="EMBL/GenBank/DDBJ databases">
        <authorList>
            <person name="Nowell W R."/>
        </authorList>
    </citation>
    <scope>NUCLEOTIDE SEQUENCE</scope>
</reference>
<feature type="transmembrane region" description="Helical" evidence="8">
    <location>
        <begin position="23"/>
        <end position="43"/>
    </location>
</feature>
<accession>A0A814HTY7</accession>
<evidence type="ECO:0000313" key="11">
    <source>
        <dbReference type="EMBL" id="CAF3784573.1"/>
    </source>
</evidence>
<keyword evidence="7" id="KW-0807">Transducer</keyword>
<evidence type="ECO:0000256" key="7">
    <source>
        <dbReference type="ARBA" id="ARBA00023224"/>
    </source>
</evidence>
<comment type="caution">
    <text evidence="10">The sequence shown here is derived from an EMBL/GenBank/DDBJ whole genome shotgun (WGS) entry which is preliminary data.</text>
</comment>
<feature type="transmembrane region" description="Helical" evidence="8">
    <location>
        <begin position="116"/>
        <end position="138"/>
    </location>
</feature>
<keyword evidence="4" id="KW-0297">G-protein coupled receptor</keyword>
<evidence type="ECO:0000313" key="12">
    <source>
        <dbReference type="Proteomes" id="UP000663829"/>
    </source>
</evidence>
<dbReference type="EMBL" id="CAJNOQ010003454">
    <property type="protein sequence ID" value="CAF1013176.1"/>
    <property type="molecule type" value="Genomic_DNA"/>
</dbReference>
<dbReference type="PANTHER" id="PTHR45695:SF9">
    <property type="entry name" value="LEUCOKININ RECEPTOR"/>
    <property type="match status" value="1"/>
</dbReference>
<dbReference type="GO" id="GO:0004930">
    <property type="term" value="F:G protein-coupled receptor activity"/>
    <property type="evidence" value="ECO:0007669"/>
    <property type="project" value="UniProtKB-KW"/>
</dbReference>
<protein>
    <recommendedName>
        <fullName evidence="9">G-protein coupled receptors family 1 profile domain-containing protein</fullName>
    </recommendedName>
</protein>
<comment type="subcellular location">
    <subcellularLocation>
        <location evidence="1">Membrane</location>
        <topology evidence="1">Multi-pass membrane protein</topology>
    </subcellularLocation>
</comment>
<feature type="transmembrane region" description="Helical" evidence="8">
    <location>
        <begin position="203"/>
        <end position="222"/>
    </location>
</feature>
<evidence type="ECO:0000256" key="5">
    <source>
        <dbReference type="ARBA" id="ARBA00023136"/>
    </source>
</evidence>